<keyword evidence="2" id="KW-1185">Reference proteome</keyword>
<accession>A0ABP0Z5C1</accession>
<sequence length="76" mass="8281">MLAFPSSGFAFSVAAPAFFFLCVHASVAAPVSFFLRVQRFHRLQRSSPSSASAIRLSFGIFARTYGAFSNFGPKLK</sequence>
<evidence type="ECO:0000313" key="1">
    <source>
        <dbReference type="EMBL" id="CAK9327979.1"/>
    </source>
</evidence>
<name>A0ABP0Z5C1_9ROSI</name>
<organism evidence="1 2">
    <name type="scientific">Citrullus colocynthis</name>
    <name type="common">colocynth</name>
    <dbReference type="NCBI Taxonomy" id="252529"/>
    <lineage>
        <taxon>Eukaryota</taxon>
        <taxon>Viridiplantae</taxon>
        <taxon>Streptophyta</taxon>
        <taxon>Embryophyta</taxon>
        <taxon>Tracheophyta</taxon>
        <taxon>Spermatophyta</taxon>
        <taxon>Magnoliopsida</taxon>
        <taxon>eudicotyledons</taxon>
        <taxon>Gunneridae</taxon>
        <taxon>Pentapetalae</taxon>
        <taxon>rosids</taxon>
        <taxon>fabids</taxon>
        <taxon>Cucurbitales</taxon>
        <taxon>Cucurbitaceae</taxon>
        <taxon>Benincaseae</taxon>
        <taxon>Citrullus</taxon>
    </lineage>
</organism>
<evidence type="ECO:0008006" key="3">
    <source>
        <dbReference type="Google" id="ProtNLM"/>
    </source>
</evidence>
<dbReference type="Proteomes" id="UP001642487">
    <property type="component" value="Chromosome 8"/>
</dbReference>
<protein>
    <recommendedName>
        <fullName evidence="3">Secreted protein</fullName>
    </recommendedName>
</protein>
<proteinExistence type="predicted"/>
<dbReference type="EMBL" id="OZ021742">
    <property type="protein sequence ID" value="CAK9327979.1"/>
    <property type="molecule type" value="Genomic_DNA"/>
</dbReference>
<evidence type="ECO:0000313" key="2">
    <source>
        <dbReference type="Proteomes" id="UP001642487"/>
    </source>
</evidence>
<feature type="non-terminal residue" evidence="1">
    <location>
        <position position="76"/>
    </location>
</feature>
<gene>
    <name evidence="1" type="ORF">CITCOLO1_LOCUS20381</name>
</gene>
<reference evidence="1 2" key="1">
    <citation type="submission" date="2024-03" db="EMBL/GenBank/DDBJ databases">
        <authorList>
            <person name="Gkanogiannis A."/>
            <person name="Becerra Lopez-Lavalle L."/>
        </authorList>
    </citation>
    <scope>NUCLEOTIDE SEQUENCE [LARGE SCALE GENOMIC DNA]</scope>
</reference>